<dbReference type="Proteomes" id="UP000019146">
    <property type="component" value="Chromosome 1"/>
</dbReference>
<organism evidence="2 3">
    <name type="scientific">Paraburkholderia caribensis MBA4</name>
    <dbReference type="NCBI Taxonomy" id="1323664"/>
    <lineage>
        <taxon>Bacteria</taxon>
        <taxon>Pseudomonadati</taxon>
        <taxon>Pseudomonadota</taxon>
        <taxon>Betaproteobacteria</taxon>
        <taxon>Burkholderiales</taxon>
        <taxon>Burkholderiaceae</taxon>
        <taxon>Paraburkholderia</taxon>
    </lineage>
</organism>
<evidence type="ECO:0000313" key="2">
    <source>
        <dbReference type="EMBL" id="ALL64390.1"/>
    </source>
</evidence>
<sequence length="40" mass="4778">MRLKILKFLRQRLTRRIAEQKQMHKQKRAGGSPARQCSKV</sequence>
<evidence type="ECO:0000313" key="3">
    <source>
        <dbReference type="Proteomes" id="UP000019146"/>
    </source>
</evidence>
<dbReference type="KEGG" id="bcai:K788_0008355"/>
<proteinExistence type="predicted"/>
<feature type="region of interest" description="Disordered" evidence="1">
    <location>
        <begin position="19"/>
        <end position="40"/>
    </location>
</feature>
<gene>
    <name evidence="2" type="ORF">K788_0008355</name>
</gene>
<protein>
    <submittedName>
        <fullName evidence="2">Uncharacterized protein</fullName>
    </submittedName>
</protein>
<name>A0A0P0R8M9_9BURK</name>
<evidence type="ECO:0000256" key="1">
    <source>
        <dbReference type="SAM" id="MobiDB-lite"/>
    </source>
</evidence>
<dbReference type="AlphaFoldDB" id="A0A0P0R8M9"/>
<accession>A0A0P0R8M9</accession>
<dbReference type="EMBL" id="CP012746">
    <property type="protein sequence ID" value="ALL64390.1"/>
    <property type="molecule type" value="Genomic_DNA"/>
</dbReference>
<reference evidence="2 3" key="1">
    <citation type="journal article" date="2014" name="Genome Announc.">
        <title>Draft Genome Sequence of the Haloacid-Degrading Burkholderia caribensis Strain MBA4.</title>
        <authorList>
            <person name="Pan Y."/>
            <person name="Kong K.F."/>
            <person name="Tsang J.S."/>
        </authorList>
    </citation>
    <scope>NUCLEOTIDE SEQUENCE [LARGE SCALE GENOMIC DNA]</scope>
    <source>
        <strain evidence="2 3">MBA4</strain>
    </source>
</reference>